<dbReference type="HOGENOM" id="CLU_021145_0_0_5"/>
<evidence type="ECO:0000313" key="2">
    <source>
        <dbReference type="EMBL" id="EKS42106.1"/>
    </source>
</evidence>
<dbReference type="EMBL" id="AGWX01000001">
    <property type="protein sequence ID" value="EKS42106.1"/>
    <property type="molecule type" value="Genomic_DNA"/>
</dbReference>
<evidence type="ECO:0000313" key="3">
    <source>
        <dbReference type="Proteomes" id="UP000001096"/>
    </source>
</evidence>
<evidence type="ECO:0000259" key="1">
    <source>
        <dbReference type="Pfam" id="PF20720"/>
    </source>
</evidence>
<feature type="domain" description="Novel STAND NTPase 3" evidence="1">
    <location>
        <begin position="212"/>
        <end position="369"/>
    </location>
</feature>
<dbReference type="PATRIC" id="fig|883078.3.peg.1235"/>
<reference evidence="2 3" key="1">
    <citation type="submission" date="2012-04" db="EMBL/GenBank/DDBJ databases">
        <title>The Genome Sequence of Afipia broomeae ATCC 49717.</title>
        <authorList>
            <consortium name="The Broad Institute Genome Sequencing Platform"/>
            <person name="Earl A."/>
            <person name="Ward D."/>
            <person name="Feldgarden M."/>
            <person name="Gevers D."/>
            <person name="Huys G."/>
            <person name="Walker B."/>
            <person name="Young S.K."/>
            <person name="Zeng Q."/>
            <person name="Gargeya S."/>
            <person name="Fitzgerald M."/>
            <person name="Haas B."/>
            <person name="Abouelleil A."/>
            <person name="Alvarado L."/>
            <person name="Arachchi H.M."/>
            <person name="Berlin A."/>
            <person name="Chapman S.B."/>
            <person name="Goldberg J."/>
            <person name="Griggs A."/>
            <person name="Gujja S."/>
            <person name="Hansen M."/>
            <person name="Howarth C."/>
            <person name="Imamovic A."/>
            <person name="Larimer J."/>
            <person name="McCowen C."/>
            <person name="Montmayeur A."/>
            <person name="Murphy C."/>
            <person name="Neiman D."/>
            <person name="Pearson M."/>
            <person name="Priest M."/>
            <person name="Roberts A."/>
            <person name="Saif S."/>
            <person name="Shea T."/>
            <person name="Sisk P."/>
            <person name="Sykes S."/>
            <person name="Wortman J."/>
            <person name="Nusbaum C."/>
            <person name="Birren B."/>
        </authorList>
    </citation>
    <scope>NUCLEOTIDE SEQUENCE [LARGE SCALE GENOMIC DNA]</scope>
    <source>
        <strain evidence="2 3">ATCC 49717</strain>
    </source>
</reference>
<name>K8PKJ7_9BRAD</name>
<dbReference type="InterPro" id="IPR049050">
    <property type="entry name" value="nSTAND3"/>
</dbReference>
<dbReference type="RefSeq" id="WP_006019919.1">
    <property type="nucleotide sequence ID" value="NZ_KB375282.1"/>
</dbReference>
<sequence length="789" mass="87370">MKAIAENSCIFASGPAPGAGGLGAAARAEGPWTDLALHSIGWRAFQDLCSQVCEEVLQRPVEIFREAQDGGQDAVFLVPSTDGGATYTGSVQCKHSSNSLQHLKVGDLTPELKHVEELVAAGQAHTYIFMTSMSVDAPVALQLRAKLRALGVSKAHVLGKQYLVRAIRSSTRLRALVPQVYGLGDLSAILDQRLLQQTRALLDHWIPKLKVYVPTAAHRKAVNALKEHGVVLLLGNPSTGKSAIGAILSTIASEDLRHTVLNLTSPRDFDAGWNPHDPGRFFWIDDAFGSNVVREEYVQDWASTFRKVQAAISHGNRFLLTSRRHIYEAARGRLGQRNLPMFIDGRAIVDVGDLSPSEKGQILYNHINFGSQTQSWKRSVKSHLDEVAAILEFLPGIAERLGDPSFTKSLAVTKSELLRFMREPKEHLIDTINALDDPLRAALILVYVHQGAMPHNTIDASALSVVSELTSVPAPRIRDSLAELKGSFLRTAVVNGAELWSFAHPTIADALTSILRERPHFIAALLRGASIEAILGSFVCEGMRSIQDAPTIPATLDDVLVARLSRIPDETSTNWTMFRFLADRASDKVFERVVMADDEILRRESWDSYRVSQDPKILAHARARLLGRLDEYDQDRTAERLKEAALRDFDLSFFENDDILSLIPPQQVIVLGIKLRSEALVEAPSRMVNIAEEADLNEDPESHFENYSRGLDILGEFEELDVSTQTLIDEARRVMARAIEDITQRKEAEDKPDHAAEWSYMSPVAREQEVKAVAIVAPARRSIFDDVDR</sequence>
<dbReference type="Pfam" id="PF20720">
    <property type="entry name" value="nSTAND3"/>
    <property type="match status" value="1"/>
</dbReference>
<dbReference type="AlphaFoldDB" id="K8PKJ7"/>
<dbReference type="Proteomes" id="UP000001096">
    <property type="component" value="Unassembled WGS sequence"/>
</dbReference>
<accession>K8PKJ7</accession>
<keyword evidence="3" id="KW-1185">Reference proteome</keyword>
<dbReference type="eggNOG" id="COG0464">
    <property type="taxonomic scope" value="Bacteria"/>
</dbReference>
<protein>
    <recommendedName>
        <fullName evidence="1">Novel STAND NTPase 3 domain-containing protein</fullName>
    </recommendedName>
</protein>
<gene>
    <name evidence="2" type="ORF">HMPREF9695_01198</name>
</gene>
<comment type="caution">
    <text evidence="2">The sequence shown here is derived from an EMBL/GenBank/DDBJ whole genome shotgun (WGS) entry which is preliminary data.</text>
</comment>
<organism evidence="2 3">
    <name type="scientific">Afipia broomeae ATCC 49717</name>
    <dbReference type="NCBI Taxonomy" id="883078"/>
    <lineage>
        <taxon>Bacteria</taxon>
        <taxon>Pseudomonadati</taxon>
        <taxon>Pseudomonadota</taxon>
        <taxon>Alphaproteobacteria</taxon>
        <taxon>Hyphomicrobiales</taxon>
        <taxon>Nitrobacteraceae</taxon>
        <taxon>Afipia</taxon>
    </lineage>
</organism>
<proteinExistence type="predicted"/>